<sequence length="2903" mass="305818">MGAPQDGRPDPAALRQLAADWRAQGDRLELLGDNMMAAYNDITWFGLAHHSADTATNLVDLKLRKVQQAAHEFAKFLDDYADKVQEAIDKEKARTIIEIVLALFGLLTIGLAAVLGPMLAALGRLLAGLLSAMSQLAGKIVTAVIDVAIGIIVWGTLQVAMEFGTTAVVSAIVGVPADYTASIAISVVIAAVMGGLFSIRGVNNVPVKGVGTGGRPGDIPNPASTPVGGSSTDVTTNGALVDKPQPYQGGTVENVPTVGVDGTAFSATDVPPVLPGAGRAAPTSAVGDQRVYSGAGSVGNAGRAAEHAAPQTVPRTSENIVTPAMPTLQSAVATPGGHIGGKGISGPPGPREVGTLNVDTTPPGGTVANRAPTVPTGDTPPVANLDRGVGVGQPPRVSAGGDVSPVSSVGGRGSTDIGDISPLTPTPSHRGSFDIAATVAGRGDLVAQPPPQTALSGADTAASMANTHGTGRVVTPDSASTGTVGARGTVSDLHATSTGGHVTNPAVRPGPGGTAAAPPYLGEHLPTNVIRPGGGAPVTTAPPGLGEHVPTNGVRPGGATTGSPPNLAEHAPSNVARQGTPSPHLGDNVPASTARPGAVNSVPPSVEHAPVNASSAHGTPRAEVPAAGQGRGMHHTVTSGPVPVPHGVNLPPAMRPGGLADLPTGVHVTWPPSRAVGVEHLAPTAPGRVVAPEVPVTPVRAVAPEVPTIGATTAPTRTVGGIVPSRDAVSSTPVSAAGTNAGHPSAPPRETGVSGSGAVQPGAAPVRDIPNGAGTPHPVPVVETPRPVGRPIEPPSRTDTPEARTGTTRHPAVETTPVPAKVPTDASQSPVLGVRDGRNPDMTSSGKTADAALQERLDRLTDGAAVRWSDDLVDGVETPRSLVDRITGSRVPEFPEVPARDPGAGQGSGGRDVSSAGNLVEGRSLGELPEPPKGKPGAPKPEEVAEFPAVPTGLERPRAMIEDFGAAAGLPRRELDELLDGLGPDAVLGKGTEAAVTRELIEGIGARAGMDASVARGFAERVTSPNTATAQVARTEFQAELQAFADDNRMIERLVNLRIGHAEDAGVPMTGSIRKELTQALRSGDATSLDKITRDLDQAIDTREAAKNTAGEKSLAAMEDQVARLKQWKADRDAVAASDAAAEKAARDKFVHDFRDGPLAEFKKRVGAEDAAGAARAMGLRTPVEPTRVEPPAGQRHDDIVASEKEWAHHQSETADAVKRLEALPQLRPKELDELLGSADHLGGRAGLSPKEIVEIRAEVEARWGGTLSLDEAKRTLLENIAVRAGMDPERAATLASRDINGGISGRHARQVYGDELDSRGRTNRLIDRQVRLTDDFERHGLPFDDTARERLTLAYRQGDVAVIDEITGPLNEARALANSRAARAGLEADQELARRLAELRKPIDPPGSTVTAAEPTPAPAGARTPEELAARDRIQEAFRRDVLPELHTKAPLKPTPGQRVEPSVSERMGRTDDVADQSRAEEVARRLDELDVPKGQPPHDELPAMPNVPASTASFDALRTFGKGLAGDAGLDDAATAQLLRGIDDRWGSEILSDTRGVAARRTLVEEMYARFEVPPNKVRTEDLAGSDAELQQLARAGFRAELSEARQMKDIGGRLADLTMPSGYDLADDVVNGARNRLAEAYRKGDFDSVDQTRLEIGEQISIITARQHADELAVREAEQTAANRSTFGRVMDDLATRMRTDDAKLLPGTQNRPEGILPAGPGEALLMAKPQPRDPISTPSTVTRADPLPDPPPRTAAQSTPLEQAEKDIADRTVGAVTAERDLHAAGLDADSRFRAGIAEFRMSSPGTRLDLEAVRAEYDARIAASWRDRPDSASWPAYVAAAAAALPQIIEQAVARDVPAATTDVNDPVTSVTDEEFRTELSRMRDPESIPPVLHDLLRHRWIDDSVRFAQEFEAAELADDLFTRAVGVVDYDHGLDLPAAVQDRMRRTFVADVLHNHDVIRYQGDEARFAEDGGRDAVWRAYTDRLFRSVEVDLRMAQTAWTAAQSAATQFHGLVDAGRADALDQNLSDLSVRVLGELFAAEQLALRTKRFYGLEDLQRQAFQDQLDALRRPVDEIAALTDAERAKGWQQQTNVLLADHARRLETATLAERHRPDLVRDFDTAVAEATAHTGHTGIQTLDGLPAAARDALRADFVTTGRRWFGEVFAPAITAAVRAYDSLFVDAEAQWRHQYEHLRTSIRRDAFVHLQAHRHDEAVAAAVAAHRHVSEEHGWDEPPESAYALAQQEFFAAAAEKLRASVKEKLDPFAKIQAAHWEDLAAEIERSITHYFNDDRLREYAARAQATAASAGTAGAEPLAEPPTAYEQAARPILDAVRAEISVGLHRDGREVTVDVRNRIAREVEAVLREADTAARARAARGGNTEIAIAAATAELADRVAGLAGSVPARLLHQEQLTTELHRAERAFEGLLTARDTLPPTPVAGMLSVAFAHDWLVGYDRYFRGRPTAAEAGAVATGLREVADRASVELPGHDVLSTDALRKALHDAAATLPGGFAVVASGLLLRTPGAPPTDAMATIADSFVPIAGGQRVIVAPGADLAGFLTEVTNQISDPVQRSRIVVHAPLTPQPVLRTLGDRYGVTVSYTEPPVDARQSRRAVPVTADGTPTLRRWAEHWLVRPTVVRPETPYGLRPGGRAGLFELPAGWIMEDLPWGLWARPAGTPDLDLATRVRSGIEAGDALIVVGEPGVTVPEAVVGAGLDLVERMPVESGQSAFHWLSPLPEPPSEVRPAAGLDTSSGGLSDVRAAELDPGSARDAVDTLWFAGHGEAVAAFLAEPDPAARDRLLLGLFGAGEAVRGALPELYLALEGPVGSDAALASVLRYAQSALRGGPLSATDVLAAAKGLLRTTKPELINVLLSSVSPSNENRAVMTSFAELVYDC</sequence>
<evidence type="ECO:0000256" key="2">
    <source>
        <dbReference type="SAM" id="Phobius"/>
    </source>
</evidence>
<accession>A0A6M1LBT9</accession>
<feature type="compositionally biased region" description="Polar residues" evidence="1">
    <location>
        <begin position="728"/>
        <end position="738"/>
    </location>
</feature>
<feature type="region of interest" description="Disordered" evidence="1">
    <location>
        <begin position="1448"/>
        <end position="1480"/>
    </location>
</feature>
<keyword evidence="2" id="KW-1133">Transmembrane helix</keyword>
<keyword evidence="2" id="KW-0472">Membrane</keyword>
<name>A0A6M1LBT9_9ACTN</name>
<feature type="region of interest" description="Disordered" evidence="1">
    <location>
        <begin position="717"/>
        <end position="848"/>
    </location>
</feature>
<keyword evidence="2" id="KW-0812">Transmembrane</keyword>
<feature type="compositionally biased region" description="Low complexity" evidence="1">
    <location>
        <begin position="505"/>
        <end position="522"/>
    </location>
</feature>
<keyword evidence="4" id="KW-1185">Reference proteome</keyword>
<evidence type="ECO:0000256" key="1">
    <source>
        <dbReference type="SAM" id="MobiDB-lite"/>
    </source>
</evidence>
<dbReference type="RefSeq" id="WP_164449493.1">
    <property type="nucleotide sequence ID" value="NZ_SAIY01000010.1"/>
</dbReference>
<feature type="transmembrane region" description="Helical" evidence="2">
    <location>
        <begin position="99"/>
        <end position="120"/>
    </location>
</feature>
<comment type="caution">
    <text evidence="3">The sequence shown here is derived from an EMBL/GenBank/DDBJ whole genome shotgun (WGS) entry which is preliminary data.</text>
</comment>
<gene>
    <name evidence="3" type="ORF">ENC19_24955</name>
</gene>
<feature type="region of interest" description="Disordered" evidence="1">
    <location>
        <begin position="1402"/>
        <end position="1427"/>
    </location>
</feature>
<feature type="region of interest" description="Disordered" evidence="1">
    <location>
        <begin position="490"/>
        <end position="635"/>
    </location>
</feature>
<evidence type="ECO:0000313" key="3">
    <source>
        <dbReference type="EMBL" id="NGM15651.1"/>
    </source>
</evidence>
<feature type="region of interest" description="Disordered" evidence="1">
    <location>
        <begin position="2742"/>
        <end position="2765"/>
    </location>
</feature>
<feature type="transmembrane region" description="Helical" evidence="2">
    <location>
        <begin position="140"/>
        <end position="160"/>
    </location>
</feature>
<feature type="region of interest" description="Disordered" evidence="1">
    <location>
        <begin position="359"/>
        <end position="418"/>
    </location>
</feature>
<feature type="compositionally biased region" description="Low complexity" evidence="1">
    <location>
        <begin position="1410"/>
        <end position="1424"/>
    </location>
</feature>
<dbReference type="EMBL" id="SAIY01000010">
    <property type="protein sequence ID" value="NGM15651.1"/>
    <property type="molecule type" value="Genomic_DNA"/>
</dbReference>
<evidence type="ECO:0000313" key="4">
    <source>
        <dbReference type="Proteomes" id="UP000478148"/>
    </source>
</evidence>
<feature type="region of interest" description="Disordered" evidence="1">
    <location>
        <begin position="1732"/>
        <end position="1771"/>
    </location>
</feature>
<organism evidence="3 4">
    <name type="scientific">Verrucosispora sioxanthis</name>
    <dbReference type="NCBI Taxonomy" id="2499994"/>
    <lineage>
        <taxon>Bacteria</taxon>
        <taxon>Bacillati</taxon>
        <taxon>Actinomycetota</taxon>
        <taxon>Actinomycetes</taxon>
        <taxon>Micromonosporales</taxon>
        <taxon>Micromonosporaceae</taxon>
        <taxon>Micromonospora</taxon>
    </lineage>
</organism>
<feature type="transmembrane region" description="Helical" evidence="2">
    <location>
        <begin position="167"/>
        <end position="197"/>
    </location>
</feature>
<reference evidence="3 4" key="1">
    <citation type="submission" date="2020-02" db="EMBL/GenBank/DDBJ databases">
        <title>Draft Genome Sequence of Verrucosispora sp. Strain CWR15, Isolated from Gulf of Mexico Sponge.</title>
        <authorList>
            <person name="Kennedy S.J."/>
            <person name="Cella E."/>
            <person name="Azarian T."/>
            <person name="Baker B.J."/>
            <person name="Shaw L.N."/>
        </authorList>
    </citation>
    <scope>NUCLEOTIDE SEQUENCE [LARGE SCALE GENOMIC DNA]</scope>
    <source>
        <strain evidence="3 4">CWR15</strain>
    </source>
</reference>
<feature type="compositionally biased region" description="Basic and acidic residues" evidence="1">
    <location>
        <begin position="1468"/>
        <end position="1480"/>
    </location>
</feature>
<feature type="region of interest" description="Disordered" evidence="1">
    <location>
        <begin position="889"/>
        <end position="944"/>
    </location>
</feature>
<proteinExistence type="predicted"/>
<feature type="compositionally biased region" description="Low complexity" evidence="1">
    <location>
        <begin position="397"/>
        <end position="409"/>
    </location>
</feature>
<dbReference type="Proteomes" id="UP000478148">
    <property type="component" value="Unassembled WGS sequence"/>
</dbReference>
<protein>
    <submittedName>
        <fullName evidence="3">Uncharacterized protein</fullName>
    </submittedName>
</protein>